<protein>
    <submittedName>
        <fullName evidence="2">Uncharacterized protein</fullName>
    </submittedName>
</protein>
<evidence type="ECO:0000313" key="2">
    <source>
        <dbReference type="EMBL" id="MBB5740455.1"/>
    </source>
</evidence>
<dbReference type="EMBL" id="JACHOQ010000004">
    <property type="protein sequence ID" value="MBB5740455.1"/>
    <property type="molecule type" value="Genomic_DNA"/>
</dbReference>
<evidence type="ECO:0000313" key="3">
    <source>
        <dbReference type="Proteomes" id="UP000527324"/>
    </source>
</evidence>
<feature type="signal peptide" evidence="1">
    <location>
        <begin position="1"/>
        <end position="24"/>
    </location>
</feature>
<evidence type="ECO:0000256" key="1">
    <source>
        <dbReference type="SAM" id="SignalP"/>
    </source>
</evidence>
<organism evidence="2 3">
    <name type="scientific">Brevundimonas aurantiaca</name>
    <dbReference type="NCBI Taxonomy" id="74316"/>
    <lineage>
        <taxon>Bacteria</taxon>
        <taxon>Pseudomonadati</taxon>
        <taxon>Pseudomonadota</taxon>
        <taxon>Alphaproteobacteria</taxon>
        <taxon>Caulobacterales</taxon>
        <taxon>Caulobacteraceae</taxon>
        <taxon>Brevundimonas</taxon>
    </lineage>
</organism>
<name>A0A7W9F8Y1_9CAUL</name>
<reference evidence="2 3" key="1">
    <citation type="submission" date="2020-08" db="EMBL/GenBank/DDBJ databases">
        <title>Genomic Encyclopedia of Type Strains, Phase IV (KMG-IV): sequencing the most valuable type-strain genomes for metagenomic binning, comparative biology and taxonomic classification.</title>
        <authorList>
            <person name="Goeker M."/>
        </authorList>
    </citation>
    <scope>NUCLEOTIDE SEQUENCE [LARGE SCALE GENOMIC DNA]</scope>
    <source>
        <strain evidence="2 3">DSM 4731</strain>
    </source>
</reference>
<feature type="chain" id="PRO_5031372312" evidence="1">
    <location>
        <begin position="25"/>
        <end position="223"/>
    </location>
</feature>
<accession>A0A7W9F8Y1</accession>
<gene>
    <name evidence="2" type="ORF">GGQ93_002173</name>
</gene>
<dbReference type="Proteomes" id="UP000527324">
    <property type="component" value="Unassembled WGS sequence"/>
</dbReference>
<keyword evidence="1" id="KW-0732">Signal</keyword>
<keyword evidence="3" id="KW-1185">Reference proteome</keyword>
<sequence length="223" mass="24141">MAMRSILSTILALAALGQAGTAAAQTTGRWTVDQAYAVIDFQTRHDGRSVAQALERHLRRQGFLVVTRRQASGAPPRTPGRFTLADPAAPTGFGLEGPTTRAAAGWLRPVRTVVCNGAAWRAEVSPRQVGPVETRYTLCLFPYRDGARQGLQLDIYAAAVLHGDPETPIAPQSEAVSPEAFMRGAVQAVEQRIRQPGAWIEHRPANRDRPFFLDDDALSAGPH</sequence>
<proteinExistence type="predicted"/>
<dbReference type="AlphaFoldDB" id="A0A7W9F8Y1"/>
<dbReference type="RefSeq" id="WP_183216938.1">
    <property type="nucleotide sequence ID" value="NZ_CAJFZW010000023.1"/>
</dbReference>
<comment type="caution">
    <text evidence="2">The sequence shown here is derived from an EMBL/GenBank/DDBJ whole genome shotgun (WGS) entry which is preliminary data.</text>
</comment>